<name>G4SU90_META2</name>
<accession>G4SU90</accession>
<keyword evidence="4" id="KW-0862">Zinc</keyword>
<keyword evidence="3" id="KW-0378">Hydrolase</keyword>
<dbReference type="InterPro" id="IPR028090">
    <property type="entry name" value="JAB_dom_prok"/>
</dbReference>
<dbReference type="KEGG" id="mah:MEALZ_3376"/>
<dbReference type="InterPro" id="IPR051929">
    <property type="entry name" value="VirAsm_ModProt"/>
</dbReference>
<gene>
    <name evidence="7" type="ordered locus">MEALZ_3376</name>
</gene>
<proteinExistence type="predicted"/>
<evidence type="ECO:0000256" key="5">
    <source>
        <dbReference type="ARBA" id="ARBA00023049"/>
    </source>
</evidence>
<sequence length="137" mass="15209">MQISEIHIPRKITNQLLHLAQLSPETEVCGLIGSLNGIPNHCYPVDNSADHPENRFLLDPKQQIAAMGQMRKNGEELFAIYHSHPTAPAFPSKIDLEMASYPEALNLIISLNTKGVLEMRGFRIAEQKATEVPLILG</sequence>
<keyword evidence="5" id="KW-0482">Metalloprotease</keyword>
<dbReference type="STRING" id="1091494.MEALZ_3376"/>
<dbReference type="SMART" id="SM00232">
    <property type="entry name" value="JAB_MPN"/>
    <property type="match status" value="1"/>
</dbReference>
<evidence type="ECO:0000256" key="3">
    <source>
        <dbReference type="ARBA" id="ARBA00022801"/>
    </source>
</evidence>
<dbReference type="AlphaFoldDB" id="G4SU90"/>
<dbReference type="PROSITE" id="PS50249">
    <property type="entry name" value="MPN"/>
    <property type="match status" value="1"/>
</dbReference>
<dbReference type="HOGENOM" id="CLU_116765_2_0_6"/>
<dbReference type="Proteomes" id="UP000008315">
    <property type="component" value="Chromosome"/>
</dbReference>
<dbReference type="EMBL" id="FO082060">
    <property type="protein sequence ID" value="CCE25039.1"/>
    <property type="molecule type" value="Genomic_DNA"/>
</dbReference>
<keyword evidence="2" id="KW-0479">Metal-binding</keyword>
<reference evidence="8" key="1">
    <citation type="journal article" date="2012" name="J. Bacteriol.">
        <title>Genome sequence of the haloalkaliphilic methanotrophic bacterium Methylomicrobium alcaliphilum 20Z.</title>
        <authorList>
            <person name="Vuilleumier S."/>
            <person name="Khmelenina V.N."/>
            <person name="Bringel F."/>
            <person name="Reshetnikov A.S."/>
            <person name="Lajus A."/>
            <person name="Mangenot S."/>
            <person name="Rouy Z."/>
            <person name="Op den Camp H.J."/>
            <person name="Jetten M.S."/>
            <person name="Dispirito A.A."/>
            <person name="Dunfield P."/>
            <person name="Klotz M.G."/>
            <person name="Semrau J.D."/>
            <person name="Stein L.Y."/>
            <person name="Barbe V."/>
            <person name="Medigue C."/>
            <person name="Trotsenko Y.A."/>
            <person name="Kalyuzhnaya M.G."/>
        </authorList>
    </citation>
    <scope>NUCLEOTIDE SEQUENCE [LARGE SCALE GENOMIC DNA]</scope>
    <source>
        <strain evidence="8">DSM 19304 / NCIMB 14124 / VKM B-2133 / 20Z</strain>
    </source>
</reference>
<dbReference type="GO" id="GO:0008270">
    <property type="term" value="F:zinc ion binding"/>
    <property type="evidence" value="ECO:0007669"/>
    <property type="project" value="TreeGrafter"/>
</dbReference>
<dbReference type="Gene3D" id="3.40.140.10">
    <property type="entry name" value="Cytidine Deaminase, domain 2"/>
    <property type="match status" value="1"/>
</dbReference>
<evidence type="ECO:0000256" key="2">
    <source>
        <dbReference type="ARBA" id="ARBA00022723"/>
    </source>
</evidence>
<keyword evidence="8" id="KW-1185">Reference proteome</keyword>
<dbReference type="InterPro" id="IPR037518">
    <property type="entry name" value="MPN"/>
</dbReference>
<evidence type="ECO:0000313" key="7">
    <source>
        <dbReference type="EMBL" id="CCE25039.1"/>
    </source>
</evidence>
<keyword evidence="1" id="KW-0645">Protease</keyword>
<evidence type="ECO:0000256" key="1">
    <source>
        <dbReference type="ARBA" id="ARBA00022670"/>
    </source>
</evidence>
<dbReference type="SUPFAM" id="SSF102712">
    <property type="entry name" value="JAB1/MPN domain"/>
    <property type="match status" value="1"/>
</dbReference>
<dbReference type="GO" id="GO:0008235">
    <property type="term" value="F:metalloexopeptidase activity"/>
    <property type="evidence" value="ECO:0007669"/>
    <property type="project" value="TreeGrafter"/>
</dbReference>
<dbReference type="CDD" id="cd08070">
    <property type="entry name" value="MPN_like"/>
    <property type="match status" value="1"/>
</dbReference>
<organism evidence="7 8">
    <name type="scientific">Methylotuvimicrobium alcaliphilum (strain DSM 19304 / NCIMB 14124 / VKM B-2133 / 20Z)</name>
    <name type="common">Methylomicrobium alcaliphilum</name>
    <dbReference type="NCBI Taxonomy" id="1091494"/>
    <lineage>
        <taxon>Bacteria</taxon>
        <taxon>Pseudomonadati</taxon>
        <taxon>Pseudomonadota</taxon>
        <taxon>Gammaproteobacteria</taxon>
        <taxon>Methylococcales</taxon>
        <taxon>Methylococcaceae</taxon>
        <taxon>Methylotuvimicrobium</taxon>
    </lineage>
</organism>
<dbReference type="PANTHER" id="PTHR34858">
    <property type="entry name" value="CYSO-CYSTEINE PEPTIDASE"/>
    <property type="match status" value="1"/>
</dbReference>
<dbReference type="InterPro" id="IPR000555">
    <property type="entry name" value="JAMM/MPN+_dom"/>
</dbReference>
<evidence type="ECO:0000313" key="8">
    <source>
        <dbReference type="Proteomes" id="UP000008315"/>
    </source>
</evidence>
<evidence type="ECO:0000259" key="6">
    <source>
        <dbReference type="PROSITE" id="PS50249"/>
    </source>
</evidence>
<dbReference type="Pfam" id="PF14464">
    <property type="entry name" value="Prok-JAB"/>
    <property type="match status" value="1"/>
</dbReference>
<feature type="domain" description="MPN" evidence="6">
    <location>
        <begin position="5"/>
        <end position="128"/>
    </location>
</feature>
<dbReference type="RefSeq" id="WP_014149795.1">
    <property type="nucleotide sequence ID" value="NC_016112.1"/>
</dbReference>
<dbReference type="PATRIC" id="fig|271065.3.peg.3476"/>
<protein>
    <submittedName>
        <fullName evidence="7">Mov34/MPN/PAD-1 family protein</fullName>
    </submittedName>
</protein>
<dbReference type="GO" id="GO:0006508">
    <property type="term" value="P:proteolysis"/>
    <property type="evidence" value="ECO:0007669"/>
    <property type="project" value="UniProtKB-KW"/>
</dbReference>
<evidence type="ECO:0000256" key="4">
    <source>
        <dbReference type="ARBA" id="ARBA00022833"/>
    </source>
</evidence>
<dbReference type="PANTHER" id="PTHR34858:SF1">
    <property type="entry name" value="CYSO-CYSTEINE PEPTIDASE"/>
    <property type="match status" value="1"/>
</dbReference>